<evidence type="ECO:0000313" key="10">
    <source>
        <dbReference type="EMBL" id="MFD2161301.1"/>
    </source>
</evidence>
<dbReference type="PANTHER" id="PTHR30572">
    <property type="entry name" value="MEMBRANE COMPONENT OF TRANSPORTER-RELATED"/>
    <property type="match status" value="1"/>
</dbReference>
<keyword evidence="2" id="KW-1003">Cell membrane</keyword>
<dbReference type="InterPro" id="IPR050250">
    <property type="entry name" value="Macrolide_Exporter_MacB"/>
</dbReference>
<evidence type="ECO:0000256" key="5">
    <source>
        <dbReference type="ARBA" id="ARBA00023136"/>
    </source>
</evidence>
<dbReference type="EMBL" id="JBHUHZ010000001">
    <property type="protein sequence ID" value="MFD2161301.1"/>
    <property type="molecule type" value="Genomic_DNA"/>
</dbReference>
<keyword evidence="3 7" id="KW-0812">Transmembrane</keyword>
<feature type="domain" description="ABC3 transporter permease C-terminal" evidence="8">
    <location>
        <begin position="261"/>
        <end position="374"/>
    </location>
</feature>
<comment type="similarity">
    <text evidence="6">Belongs to the ABC-4 integral membrane protein family.</text>
</comment>
<protein>
    <submittedName>
        <fullName evidence="10">ABC transporter permease</fullName>
    </submittedName>
</protein>
<dbReference type="InterPro" id="IPR003838">
    <property type="entry name" value="ABC3_permease_C"/>
</dbReference>
<evidence type="ECO:0000259" key="8">
    <source>
        <dbReference type="Pfam" id="PF02687"/>
    </source>
</evidence>
<evidence type="ECO:0000256" key="4">
    <source>
        <dbReference type="ARBA" id="ARBA00022989"/>
    </source>
</evidence>
<organism evidence="10 11">
    <name type="scientific">Paradesertivirga mongoliensis</name>
    <dbReference type="NCBI Taxonomy" id="2100740"/>
    <lineage>
        <taxon>Bacteria</taxon>
        <taxon>Pseudomonadati</taxon>
        <taxon>Bacteroidota</taxon>
        <taxon>Sphingobacteriia</taxon>
        <taxon>Sphingobacteriales</taxon>
        <taxon>Sphingobacteriaceae</taxon>
        <taxon>Paradesertivirga</taxon>
    </lineage>
</organism>
<keyword evidence="5 7" id="KW-0472">Membrane</keyword>
<evidence type="ECO:0000313" key="11">
    <source>
        <dbReference type="Proteomes" id="UP001597387"/>
    </source>
</evidence>
<dbReference type="Proteomes" id="UP001597387">
    <property type="component" value="Unassembled WGS sequence"/>
</dbReference>
<evidence type="ECO:0000256" key="1">
    <source>
        <dbReference type="ARBA" id="ARBA00004651"/>
    </source>
</evidence>
<feature type="transmembrane region" description="Helical" evidence="7">
    <location>
        <begin position="12"/>
        <end position="31"/>
    </location>
</feature>
<feature type="transmembrane region" description="Helical" evidence="7">
    <location>
        <begin position="341"/>
        <end position="364"/>
    </location>
</feature>
<proteinExistence type="inferred from homology"/>
<name>A0ABW4ZHF9_9SPHI</name>
<gene>
    <name evidence="10" type="ORF">ACFSJU_02800</name>
</gene>
<comment type="caution">
    <text evidence="10">The sequence shown here is derived from an EMBL/GenBank/DDBJ whole genome shotgun (WGS) entry which is preliminary data.</text>
</comment>
<sequence length="381" mass="42911">MIWKRKGKNSFLLLQLFVSFLALFLFIGLNLKKFSNYFKPLGYVYENAWVLEMEFPNATEAQKAELIDAVKQKLTSVKEIETVSVAQAIPFYRWGKEEDVKYKNQVSKAMSFEVDDNYQKALDIKLLEGRWFSSKDNGAAKLPVVITKDLAEREFGSSSPLGQTFSFGETQAVIIGVSKSFKENTSADVQPGFFKRLADDKTVSRFVLKTRDNTDFLSLDAKIRKELNFPVEFKISRNQPLIWLKKYAHKLDYIQLSVALIVFAFLVLNVFLGVSGVFTYNLSKRKAEVGLRVAMGASSSAILKQFLGETMVLTTLGIVPGVLIATQLLIMQYFGSYMEGYYGPLSLILSALFLYLLMLSCALYPSLKAAKVQPATALHED</sequence>
<feature type="domain" description="MacB-like periplasmic core" evidence="9">
    <location>
        <begin position="22"/>
        <end position="224"/>
    </location>
</feature>
<comment type="subcellular location">
    <subcellularLocation>
        <location evidence="1">Cell membrane</location>
        <topology evidence="1">Multi-pass membrane protein</topology>
    </subcellularLocation>
</comment>
<evidence type="ECO:0000256" key="6">
    <source>
        <dbReference type="ARBA" id="ARBA00038076"/>
    </source>
</evidence>
<dbReference type="InterPro" id="IPR025857">
    <property type="entry name" value="MacB_PCD"/>
</dbReference>
<evidence type="ECO:0000256" key="2">
    <source>
        <dbReference type="ARBA" id="ARBA00022475"/>
    </source>
</evidence>
<dbReference type="Pfam" id="PF02687">
    <property type="entry name" value="FtsX"/>
    <property type="match status" value="1"/>
</dbReference>
<keyword evidence="11" id="KW-1185">Reference proteome</keyword>
<feature type="transmembrane region" description="Helical" evidence="7">
    <location>
        <begin position="312"/>
        <end position="335"/>
    </location>
</feature>
<accession>A0ABW4ZHF9</accession>
<evidence type="ECO:0000256" key="7">
    <source>
        <dbReference type="SAM" id="Phobius"/>
    </source>
</evidence>
<feature type="transmembrane region" description="Helical" evidence="7">
    <location>
        <begin position="256"/>
        <end position="282"/>
    </location>
</feature>
<reference evidence="11" key="1">
    <citation type="journal article" date="2019" name="Int. J. Syst. Evol. Microbiol.">
        <title>The Global Catalogue of Microorganisms (GCM) 10K type strain sequencing project: providing services to taxonomists for standard genome sequencing and annotation.</title>
        <authorList>
            <consortium name="The Broad Institute Genomics Platform"/>
            <consortium name="The Broad Institute Genome Sequencing Center for Infectious Disease"/>
            <person name="Wu L."/>
            <person name="Ma J."/>
        </authorList>
    </citation>
    <scope>NUCLEOTIDE SEQUENCE [LARGE SCALE GENOMIC DNA]</scope>
    <source>
        <strain evidence="11">KCTC 42217</strain>
    </source>
</reference>
<evidence type="ECO:0000259" key="9">
    <source>
        <dbReference type="Pfam" id="PF12704"/>
    </source>
</evidence>
<evidence type="ECO:0000256" key="3">
    <source>
        <dbReference type="ARBA" id="ARBA00022692"/>
    </source>
</evidence>
<dbReference type="Pfam" id="PF12704">
    <property type="entry name" value="MacB_PCD"/>
    <property type="match status" value="1"/>
</dbReference>
<keyword evidence="4 7" id="KW-1133">Transmembrane helix</keyword>
<dbReference type="PANTHER" id="PTHR30572:SF4">
    <property type="entry name" value="ABC TRANSPORTER PERMEASE YTRF"/>
    <property type="match status" value="1"/>
</dbReference>
<dbReference type="RefSeq" id="WP_255899679.1">
    <property type="nucleotide sequence ID" value="NZ_JAFMZO010000001.1"/>
</dbReference>